<evidence type="ECO:0008006" key="3">
    <source>
        <dbReference type="Google" id="ProtNLM"/>
    </source>
</evidence>
<proteinExistence type="predicted"/>
<evidence type="ECO:0000313" key="1">
    <source>
        <dbReference type="EMBL" id="MBP1858428.1"/>
    </source>
</evidence>
<reference evidence="1 2" key="1">
    <citation type="submission" date="2021-03" db="EMBL/GenBank/DDBJ databases">
        <title>Genomic Encyclopedia of Type Strains, Phase IV (KMG-IV): sequencing the most valuable type-strain genomes for metagenomic binning, comparative biology and taxonomic classification.</title>
        <authorList>
            <person name="Goeker M."/>
        </authorList>
    </citation>
    <scope>NUCLEOTIDE SEQUENCE [LARGE SCALE GENOMIC DNA]</scope>
    <source>
        <strain evidence="1 2">DSM 26427</strain>
    </source>
</reference>
<dbReference type="RefSeq" id="WP_209851080.1">
    <property type="nucleotide sequence ID" value="NZ_JAGGJV010000003.1"/>
</dbReference>
<dbReference type="EMBL" id="JAGGJV010000003">
    <property type="protein sequence ID" value="MBP1858428.1"/>
    <property type="molecule type" value="Genomic_DNA"/>
</dbReference>
<evidence type="ECO:0000313" key="2">
    <source>
        <dbReference type="Proteomes" id="UP000823786"/>
    </source>
</evidence>
<keyword evidence="2" id="KW-1185">Reference proteome</keyword>
<name>A0ABS4EKE9_9HYPH</name>
<organism evidence="1 2">
    <name type="scientific">Rhizobium herbae</name>
    <dbReference type="NCBI Taxonomy" id="508661"/>
    <lineage>
        <taxon>Bacteria</taxon>
        <taxon>Pseudomonadati</taxon>
        <taxon>Pseudomonadota</taxon>
        <taxon>Alphaproteobacteria</taxon>
        <taxon>Hyphomicrobiales</taxon>
        <taxon>Rhizobiaceae</taxon>
        <taxon>Rhizobium/Agrobacterium group</taxon>
        <taxon>Rhizobium</taxon>
    </lineage>
</organism>
<dbReference type="Proteomes" id="UP000823786">
    <property type="component" value="Unassembled WGS sequence"/>
</dbReference>
<sequence length="94" mass="10331">MDGLLNCGEWNLSQKPTGWQETRGFAGRFHGQHPENSREIGDGAWNLVIFLEPSAEKLPPFAQACLSIGSDAARLPPHILSDAAHASLKRKIIR</sequence>
<comment type="caution">
    <text evidence="1">The sequence shown here is derived from an EMBL/GenBank/DDBJ whole genome shotgun (WGS) entry which is preliminary data.</text>
</comment>
<accession>A0ABS4EKE9</accession>
<protein>
    <recommendedName>
        <fullName evidence="3">RES domain-containing protein</fullName>
    </recommendedName>
</protein>
<gene>
    <name evidence="1" type="ORF">J2Z75_001936</name>
</gene>